<evidence type="ECO:0000313" key="3">
    <source>
        <dbReference type="EMBL" id="MBP2317403.1"/>
    </source>
</evidence>
<feature type="region of interest" description="Disordered" evidence="2">
    <location>
        <begin position="183"/>
        <end position="211"/>
    </location>
</feature>
<comment type="caution">
    <text evidence="3">The sequence shown here is derived from an EMBL/GenBank/DDBJ whole genome shotgun (WGS) entry which is preliminary data.</text>
</comment>
<evidence type="ECO:0000256" key="1">
    <source>
        <dbReference type="SAM" id="Coils"/>
    </source>
</evidence>
<accession>A0ABS4SYX5</accession>
<dbReference type="RefSeq" id="WP_210047573.1">
    <property type="nucleotide sequence ID" value="NZ_JAGINX010000001.1"/>
</dbReference>
<feature type="coiled-coil region" evidence="1">
    <location>
        <begin position="42"/>
        <end position="85"/>
    </location>
</feature>
<proteinExistence type="predicted"/>
<reference evidence="3 4" key="1">
    <citation type="submission" date="2021-03" db="EMBL/GenBank/DDBJ databases">
        <title>Sequencing the genomes of 1000 actinobacteria strains.</title>
        <authorList>
            <person name="Klenk H.-P."/>
        </authorList>
    </citation>
    <scope>NUCLEOTIDE SEQUENCE [LARGE SCALE GENOMIC DNA]</scope>
    <source>
        <strain evidence="3 4">DSM 12544</strain>
    </source>
</reference>
<organism evidence="3 4">
    <name type="scientific">Nesterenkonia lacusekhoensis</name>
    <dbReference type="NCBI Taxonomy" id="150832"/>
    <lineage>
        <taxon>Bacteria</taxon>
        <taxon>Bacillati</taxon>
        <taxon>Actinomycetota</taxon>
        <taxon>Actinomycetes</taxon>
        <taxon>Micrococcales</taxon>
        <taxon>Micrococcaceae</taxon>
        <taxon>Nesterenkonia</taxon>
    </lineage>
</organism>
<dbReference type="EMBL" id="JAGINX010000001">
    <property type="protein sequence ID" value="MBP2317403.1"/>
    <property type="molecule type" value="Genomic_DNA"/>
</dbReference>
<sequence>MTENAAETISPETYDIEAWLNDAHLPEESARIYRRGDLLGSINALQDRIRELTTAVDSSTDLDDTKAFTRELSQARSEYEELLTQFGESGLTVFLQAVPSRKTRQIRRRVNEAEEAKVKAGATRQDAKVWGNEEFIYSMVAAAVVGVEGPDGVRHPAEWDADILRELEDRIGPGQFGELLEARKRADGKLQEPDPDFLLTVSGTSNGDTDG</sequence>
<evidence type="ECO:0008006" key="5">
    <source>
        <dbReference type="Google" id="ProtNLM"/>
    </source>
</evidence>
<protein>
    <recommendedName>
        <fullName evidence="5">DUF222 domain-containing protein</fullName>
    </recommendedName>
</protein>
<keyword evidence="4" id="KW-1185">Reference proteome</keyword>
<feature type="compositionally biased region" description="Polar residues" evidence="2">
    <location>
        <begin position="201"/>
        <end position="211"/>
    </location>
</feature>
<evidence type="ECO:0000313" key="4">
    <source>
        <dbReference type="Proteomes" id="UP001519331"/>
    </source>
</evidence>
<name>A0ABS4SYX5_9MICC</name>
<keyword evidence="1" id="KW-0175">Coiled coil</keyword>
<evidence type="ECO:0000256" key="2">
    <source>
        <dbReference type="SAM" id="MobiDB-lite"/>
    </source>
</evidence>
<gene>
    <name evidence="3" type="ORF">JOF45_000422</name>
</gene>
<feature type="compositionally biased region" description="Basic and acidic residues" evidence="2">
    <location>
        <begin position="183"/>
        <end position="192"/>
    </location>
</feature>
<dbReference type="Proteomes" id="UP001519331">
    <property type="component" value="Unassembled WGS sequence"/>
</dbReference>